<feature type="compositionally biased region" description="Basic and acidic residues" evidence="1">
    <location>
        <begin position="220"/>
        <end position="229"/>
    </location>
</feature>
<dbReference type="EMBL" id="AACS02000006">
    <property type="protein sequence ID" value="EAU81339.1"/>
    <property type="molecule type" value="Genomic_DNA"/>
</dbReference>
<dbReference type="KEGG" id="cci:CC1G_07269"/>
<organism evidence="2 3">
    <name type="scientific">Coprinopsis cinerea (strain Okayama-7 / 130 / ATCC MYA-4618 / FGSC 9003)</name>
    <name type="common">Inky cap fungus</name>
    <name type="synonym">Hormographiella aspergillata</name>
    <dbReference type="NCBI Taxonomy" id="240176"/>
    <lineage>
        <taxon>Eukaryota</taxon>
        <taxon>Fungi</taxon>
        <taxon>Dikarya</taxon>
        <taxon>Basidiomycota</taxon>
        <taxon>Agaricomycotina</taxon>
        <taxon>Agaricomycetes</taxon>
        <taxon>Agaricomycetidae</taxon>
        <taxon>Agaricales</taxon>
        <taxon>Agaricineae</taxon>
        <taxon>Psathyrellaceae</taxon>
        <taxon>Coprinopsis</taxon>
    </lineage>
</organism>
<dbReference type="RefSeq" id="XP_001840539.1">
    <property type="nucleotide sequence ID" value="XM_001840487.1"/>
</dbReference>
<dbReference type="InParanoid" id="A8PD58"/>
<protein>
    <submittedName>
        <fullName evidence="2">Uncharacterized protein</fullName>
    </submittedName>
</protein>
<dbReference type="AlphaFoldDB" id="A8PD58"/>
<evidence type="ECO:0000256" key="1">
    <source>
        <dbReference type="SAM" id="MobiDB-lite"/>
    </source>
</evidence>
<dbReference type="VEuPathDB" id="FungiDB:CC1G_07269"/>
<evidence type="ECO:0000313" key="2">
    <source>
        <dbReference type="EMBL" id="EAU81339.1"/>
    </source>
</evidence>
<accession>A8PD58</accession>
<dbReference type="Proteomes" id="UP000001861">
    <property type="component" value="Unassembled WGS sequence"/>
</dbReference>
<proteinExistence type="predicted"/>
<feature type="compositionally biased region" description="Polar residues" evidence="1">
    <location>
        <begin position="207"/>
        <end position="219"/>
    </location>
</feature>
<sequence length="229" mass="26635">MSQTRLLYTKYYKEYVPPAAEVLRWLEDELNPKNRCLEAFPSSIEFSSQTDAVSLPVEPLRKVDSILTIPVPLYYAGFFVSAAWLCHWGARTPGWPRCNDIQVEVVRRWEAEGKPEPFMSPKVTKWPTGDFLIYFVTFSYPVTMRHNLDLFYDNRDAILDRALGLMKFPDDEKELVKTKLFKWHRYMRTMKKEVEALPEDACLRRVPQSQSRTSTASNSDSHDTKPLSG</sequence>
<feature type="region of interest" description="Disordered" evidence="1">
    <location>
        <begin position="201"/>
        <end position="229"/>
    </location>
</feature>
<reference evidence="2 3" key="1">
    <citation type="journal article" date="2010" name="Proc. Natl. Acad. Sci. U.S.A.">
        <title>Insights into evolution of multicellular fungi from the assembled chromosomes of the mushroom Coprinopsis cinerea (Coprinus cinereus).</title>
        <authorList>
            <person name="Stajich J.E."/>
            <person name="Wilke S.K."/>
            <person name="Ahren D."/>
            <person name="Au C.H."/>
            <person name="Birren B.W."/>
            <person name="Borodovsky M."/>
            <person name="Burns C."/>
            <person name="Canback B."/>
            <person name="Casselton L.A."/>
            <person name="Cheng C.K."/>
            <person name="Deng J."/>
            <person name="Dietrich F.S."/>
            <person name="Fargo D.C."/>
            <person name="Farman M.L."/>
            <person name="Gathman A.C."/>
            <person name="Goldberg J."/>
            <person name="Guigo R."/>
            <person name="Hoegger P.J."/>
            <person name="Hooker J.B."/>
            <person name="Huggins A."/>
            <person name="James T.Y."/>
            <person name="Kamada T."/>
            <person name="Kilaru S."/>
            <person name="Kodira C."/>
            <person name="Kues U."/>
            <person name="Kupfer D."/>
            <person name="Kwan H.S."/>
            <person name="Lomsadze A."/>
            <person name="Li W."/>
            <person name="Lilly W.W."/>
            <person name="Ma L.J."/>
            <person name="Mackey A.J."/>
            <person name="Manning G."/>
            <person name="Martin F."/>
            <person name="Muraguchi H."/>
            <person name="Natvig D.O."/>
            <person name="Palmerini H."/>
            <person name="Ramesh M.A."/>
            <person name="Rehmeyer C.J."/>
            <person name="Roe B.A."/>
            <person name="Shenoy N."/>
            <person name="Stanke M."/>
            <person name="Ter-Hovhannisyan V."/>
            <person name="Tunlid A."/>
            <person name="Velagapudi R."/>
            <person name="Vision T.J."/>
            <person name="Zeng Q."/>
            <person name="Zolan M.E."/>
            <person name="Pukkila P.J."/>
        </authorList>
    </citation>
    <scope>NUCLEOTIDE SEQUENCE [LARGE SCALE GENOMIC DNA]</scope>
    <source>
        <strain evidence="3">Okayama-7 / 130 / ATCC MYA-4618 / FGSC 9003</strain>
    </source>
</reference>
<dbReference type="GeneID" id="6017186"/>
<name>A8PD58_COPC7</name>
<comment type="caution">
    <text evidence="2">The sequence shown here is derived from an EMBL/GenBank/DDBJ whole genome shotgun (WGS) entry which is preliminary data.</text>
</comment>
<gene>
    <name evidence="2" type="ORF">CC1G_07269</name>
</gene>
<evidence type="ECO:0000313" key="3">
    <source>
        <dbReference type="Proteomes" id="UP000001861"/>
    </source>
</evidence>
<keyword evidence="3" id="KW-1185">Reference proteome</keyword>